<accession>A0A3Q0IVW2</accession>
<sequence length="1509" mass="171357">MERDTNLVVLALPNILNPTFGMSKIFWHTLSAKSRPRSESFDNFQSRKQEGSANALNRSEEANLPGAKSDMEVHHGVFKYLHTPQHIVQGTKTRSDNRSKLMWAGLMQSNKSIKPDGLIDWLYIIGLVLDRKYQHFQPVLDLYLEESFSATLAYEKLINILASHIQRGSDKDLLLKTMKCLQYLFRIVVRSRLLFATLYEGRGEEAFCDRITELLTHIGNLMKLSSGECTLLVQGACLKYLPTIFPDLLLVYVVLIGVGVEPQSRYDSLVYYHEDKPRWCETFKLAIPIEEFKHCHLKITYKHRSSAESKGKVEKPFGLSFVKLMQKNGTTLPDVTHELLVYKIDHKKYDVQGTDTSYLSLPSSRSELNDTGSKPSHISGLSLHSRDVLVIATNVCSTKLTQNAQNIDERYNVSCMREMGSEDSFVRSSVEMRNKTKSFAKIEKVLGASFRDPKDLTEEYQHFQPVLDLYLEESFSATLAYEKLINILASHIQRGSDKDLLLKTMKCLQYLFRIVVRSRLLFATLYEGRGEEAFCDRITELLTHIGNLMKLSSGECTLLVQGACLKYLPTIFPDLLLVCQPVPLSELFIQVVQSVPGSSLSKQRLMTLSGCWTESQNAIIFKALRFFSHTVRDYFSRPFENQAWANWFHCACVFLTQPALQLENFSPEKRARILARYKDMRRDAAFEIRTMWFNLRKNRVFFVPSLVGMFLEVSLTPEPEVRSTIIPIFFNMMECEFYTSRDREGNFIKANFSEFENEMIFKLDSLIEGGLGDCAYRTLFQDILGGMCDDHSTLGEPGGAFIRTASRQIDALLEYRSLVKDANPEIRMRCTVRLLDFYAETPRKELYLSYNIRQNRVFFVPSLVGMFLEVSLTPEPEVRSTIIPIWSKNRVFFVPSLVGMFLEVSLTPEPEVRSTIIPIFFNMMECEFYTSRDREGNFIKANFSEVRATESKTFHISPLRCAIETMESTNRSLKELILSHKNDSSLALLRCAIETMESTNRCAIETMESTNRSLKELILSHKNDSSLALHPLSMKLNGIVDAAVNGGIVNYETYFDKGKMWESALELCKELVSVYETEAFDYIQLPELLRRMAGFYDSIQRQLRPEPEYFRVAYYGRGFPTFLQNKVFVYRGKEYERLTDFSSRALNFFPNAELMNKLTPPGEEITESSGQLDAAVNGGIVNYETLVATRPLRSEVEKDKRLSREASHHSASSEEGELALPPNLPLKMKEKEADYSNGTGDEIRGNPSYLHGAGKIYKLALPPNLPLKMKEKEADYSNGTGDEIRGNPSYLHGAGKIYKAPIPNPTEEEAPEPELPLEPHSAPLIVEDISVDIVSDDLFMFYDCLKTESKCSLDSNASSLWYTVGDLDTSSGSGPVIELTEQLVATRPLRSEVEKDKRLSREASHHSASSEEGELALPPNLPLKMKEKEADYSNGTGDEIRGNPSYLHGAGKIYKAPIPNPTEEEAPEPELPLEPHSAPLIVEDISVDIVSDDVPPCRPPKKPHMKMNF</sequence>
<dbReference type="InterPro" id="IPR043161">
    <property type="entry name" value="DOCK_C_lobe_A"/>
</dbReference>
<dbReference type="Pfam" id="PF06920">
    <property type="entry name" value="DHR-2_Lobe_A"/>
    <property type="match status" value="1"/>
</dbReference>
<dbReference type="GO" id="GO:0005737">
    <property type="term" value="C:cytoplasm"/>
    <property type="evidence" value="ECO:0007669"/>
    <property type="project" value="TreeGrafter"/>
</dbReference>
<feature type="region of interest" description="Disordered" evidence="3">
    <location>
        <begin position="1451"/>
        <end position="1475"/>
    </location>
</feature>
<dbReference type="InterPro" id="IPR046769">
    <property type="entry name" value="DOCKER_Lobe_A"/>
</dbReference>
<feature type="domain" description="DOCKER" evidence="5">
    <location>
        <begin position="970"/>
        <end position="1172"/>
    </location>
</feature>
<dbReference type="PANTHER" id="PTHR45653:SF10">
    <property type="entry name" value="MYOBLAST CITY, ISOFORM B"/>
    <property type="match status" value="1"/>
</dbReference>
<feature type="compositionally biased region" description="Basic and acidic residues" evidence="3">
    <location>
        <begin position="1391"/>
        <end position="1409"/>
    </location>
</feature>
<dbReference type="GO" id="GO:0016477">
    <property type="term" value="P:cell migration"/>
    <property type="evidence" value="ECO:0007669"/>
    <property type="project" value="TreeGrafter"/>
</dbReference>
<evidence type="ECO:0000313" key="7">
    <source>
        <dbReference type="RefSeq" id="XP_026678778.1"/>
    </source>
</evidence>
<comment type="similarity">
    <text evidence="2">Belongs to the DOCK family.</text>
</comment>
<dbReference type="Pfam" id="PF14429">
    <property type="entry name" value="DOCK-C2"/>
    <property type="match status" value="1"/>
</dbReference>
<protein>
    <submittedName>
        <fullName evidence="7">Uncharacterized protein LOC103508347</fullName>
    </submittedName>
</protein>
<dbReference type="GO" id="GO:0005085">
    <property type="term" value="F:guanyl-nucleotide exchange factor activity"/>
    <property type="evidence" value="ECO:0007669"/>
    <property type="project" value="UniProtKB-KW"/>
</dbReference>
<keyword evidence="1" id="KW-0344">Guanine-nucleotide releasing factor</keyword>
<dbReference type="InterPro" id="IPR056372">
    <property type="entry name" value="TPR_DOCK"/>
</dbReference>
<dbReference type="RefSeq" id="XP_026678778.1">
    <property type="nucleotide sequence ID" value="XM_026822977.1"/>
</dbReference>
<gene>
    <name evidence="7" type="primary">LOC103508347</name>
</gene>
<proteinExistence type="inferred from homology"/>
<dbReference type="PROSITE" id="PS51650">
    <property type="entry name" value="C2_DOCK"/>
    <property type="match status" value="1"/>
</dbReference>
<dbReference type="InterPro" id="IPR035892">
    <property type="entry name" value="C2_domain_sf"/>
</dbReference>
<evidence type="ECO:0000256" key="2">
    <source>
        <dbReference type="PROSITE-ProRule" id="PRU00983"/>
    </source>
</evidence>
<organism evidence="6 7">
    <name type="scientific">Diaphorina citri</name>
    <name type="common">Asian citrus psyllid</name>
    <dbReference type="NCBI Taxonomy" id="121845"/>
    <lineage>
        <taxon>Eukaryota</taxon>
        <taxon>Metazoa</taxon>
        <taxon>Ecdysozoa</taxon>
        <taxon>Arthropoda</taxon>
        <taxon>Hexapoda</taxon>
        <taxon>Insecta</taxon>
        <taxon>Pterygota</taxon>
        <taxon>Neoptera</taxon>
        <taxon>Paraneoptera</taxon>
        <taxon>Hemiptera</taxon>
        <taxon>Sternorrhyncha</taxon>
        <taxon>Psylloidea</taxon>
        <taxon>Psyllidae</taxon>
        <taxon>Diaphorininae</taxon>
        <taxon>Diaphorina</taxon>
    </lineage>
</organism>
<evidence type="ECO:0000256" key="3">
    <source>
        <dbReference type="SAM" id="MobiDB-lite"/>
    </source>
</evidence>
<dbReference type="InterPro" id="IPR027007">
    <property type="entry name" value="C2_DOCK-type_domain"/>
</dbReference>
<dbReference type="InterPro" id="IPR027357">
    <property type="entry name" value="DOCKER_dom"/>
</dbReference>
<name>A0A3Q0IVW2_DIACI</name>
<evidence type="ECO:0000313" key="6">
    <source>
        <dbReference type="Proteomes" id="UP000079169"/>
    </source>
</evidence>
<dbReference type="PROSITE" id="PS51651">
    <property type="entry name" value="DOCKER"/>
    <property type="match status" value="1"/>
</dbReference>
<dbReference type="Pfam" id="PF23554">
    <property type="entry name" value="TPR_DOCK"/>
    <property type="match status" value="5"/>
</dbReference>
<feature type="domain" description="C2 DOCK-type" evidence="4">
    <location>
        <begin position="211"/>
        <end position="396"/>
    </location>
</feature>
<dbReference type="GO" id="GO:0005886">
    <property type="term" value="C:plasma membrane"/>
    <property type="evidence" value="ECO:0007669"/>
    <property type="project" value="TreeGrafter"/>
</dbReference>
<dbReference type="GO" id="GO:0007520">
    <property type="term" value="P:myoblast fusion"/>
    <property type="evidence" value="ECO:0007669"/>
    <property type="project" value="TreeGrafter"/>
</dbReference>
<keyword evidence="6" id="KW-1185">Reference proteome</keyword>
<feature type="compositionally biased region" description="Basic and acidic residues" evidence="3">
    <location>
        <begin position="38"/>
        <end position="50"/>
    </location>
</feature>
<reference evidence="7" key="1">
    <citation type="submission" date="2025-08" db="UniProtKB">
        <authorList>
            <consortium name="RefSeq"/>
        </authorList>
    </citation>
    <scope>IDENTIFICATION</scope>
</reference>
<dbReference type="STRING" id="121845.A0A3Q0IVW2"/>
<dbReference type="InterPro" id="IPR026791">
    <property type="entry name" value="DOCK"/>
</dbReference>
<feature type="compositionally biased region" description="Basic and acidic residues" evidence="3">
    <location>
        <begin position="1195"/>
        <end position="1212"/>
    </location>
</feature>
<dbReference type="KEGG" id="dci:103508347"/>
<dbReference type="Gene3D" id="2.60.40.150">
    <property type="entry name" value="C2 domain"/>
    <property type="match status" value="1"/>
</dbReference>
<dbReference type="GO" id="GO:0007264">
    <property type="term" value="P:small GTPase-mediated signal transduction"/>
    <property type="evidence" value="ECO:0007669"/>
    <property type="project" value="InterPro"/>
</dbReference>
<dbReference type="PaxDb" id="121845-A0A3Q0IVW2"/>
<evidence type="ECO:0000256" key="1">
    <source>
        <dbReference type="ARBA" id="ARBA00022658"/>
    </source>
</evidence>
<dbReference type="GO" id="GO:0031267">
    <property type="term" value="F:small GTPase binding"/>
    <property type="evidence" value="ECO:0007669"/>
    <property type="project" value="TreeGrafter"/>
</dbReference>
<feature type="region of interest" description="Disordered" evidence="3">
    <location>
        <begin position="1195"/>
        <end position="1227"/>
    </location>
</feature>
<evidence type="ECO:0000259" key="4">
    <source>
        <dbReference type="PROSITE" id="PS51650"/>
    </source>
</evidence>
<evidence type="ECO:0000259" key="5">
    <source>
        <dbReference type="PROSITE" id="PS51651"/>
    </source>
</evidence>
<dbReference type="GeneID" id="103508347"/>
<dbReference type="Proteomes" id="UP000079169">
    <property type="component" value="Unplaced"/>
</dbReference>
<feature type="region of interest" description="Disordered" evidence="3">
    <location>
        <begin position="38"/>
        <end position="58"/>
    </location>
</feature>
<dbReference type="PANTHER" id="PTHR45653">
    <property type="entry name" value="DEDICATOR OF CYTOKINESIS"/>
    <property type="match status" value="1"/>
</dbReference>
<dbReference type="Gene3D" id="1.25.40.410">
    <property type="match status" value="1"/>
</dbReference>
<feature type="region of interest" description="Disordered" evidence="3">
    <location>
        <begin position="1391"/>
        <end position="1424"/>
    </location>
</feature>